<dbReference type="InterPro" id="IPR050570">
    <property type="entry name" value="Cell_wall_metabolism_enzyme"/>
</dbReference>
<evidence type="ECO:0000313" key="5">
    <source>
        <dbReference type="Proteomes" id="UP001596507"/>
    </source>
</evidence>
<feature type="compositionally biased region" description="Low complexity" evidence="1">
    <location>
        <begin position="28"/>
        <end position="60"/>
    </location>
</feature>
<dbReference type="PROSITE" id="PS51781">
    <property type="entry name" value="SH3B"/>
    <property type="match status" value="2"/>
</dbReference>
<dbReference type="InterPro" id="IPR011055">
    <property type="entry name" value="Dup_hybrid_motif"/>
</dbReference>
<dbReference type="Pfam" id="PF08239">
    <property type="entry name" value="SH3_3"/>
    <property type="match status" value="2"/>
</dbReference>
<dbReference type="SMART" id="SM00287">
    <property type="entry name" value="SH3b"/>
    <property type="match status" value="2"/>
</dbReference>
<dbReference type="Proteomes" id="UP001596507">
    <property type="component" value="Unassembled WGS sequence"/>
</dbReference>
<dbReference type="SUPFAM" id="SSF51261">
    <property type="entry name" value="Duplicated hybrid motif"/>
    <property type="match status" value="1"/>
</dbReference>
<evidence type="ECO:0000256" key="2">
    <source>
        <dbReference type="SAM" id="SignalP"/>
    </source>
</evidence>
<gene>
    <name evidence="4" type="ORF">ACFQRL_03175</name>
</gene>
<evidence type="ECO:0000259" key="3">
    <source>
        <dbReference type="PROSITE" id="PS51781"/>
    </source>
</evidence>
<dbReference type="EMBL" id="JBHTBE010000001">
    <property type="protein sequence ID" value="MFC7267961.1"/>
    <property type="molecule type" value="Genomic_DNA"/>
</dbReference>
<organism evidence="4 5">
    <name type="scientific">Microbacterium fluvii</name>
    <dbReference type="NCBI Taxonomy" id="415215"/>
    <lineage>
        <taxon>Bacteria</taxon>
        <taxon>Bacillati</taxon>
        <taxon>Actinomycetota</taxon>
        <taxon>Actinomycetes</taxon>
        <taxon>Micrococcales</taxon>
        <taxon>Microbacteriaceae</taxon>
        <taxon>Microbacterium</taxon>
    </lineage>
</organism>
<evidence type="ECO:0000256" key="1">
    <source>
        <dbReference type="SAM" id="MobiDB-lite"/>
    </source>
</evidence>
<feature type="compositionally biased region" description="Pro residues" evidence="1">
    <location>
        <begin position="61"/>
        <end position="73"/>
    </location>
</feature>
<protein>
    <submittedName>
        <fullName evidence="4">Peptidoglycan DD-metalloendopeptidase family protein</fullName>
    </submittedName>
</protein>
<keyword evidence="2" id="KW-0732">Signal</keyword>
<dbReference type="RefSeq" id="WP_262872882.1">
    <property type="nucleotide sequence ID" value="NZ_BAABKW010000005.1"/>
</dbReference>
<feature type="domain" description="SH3b" evidence="3">
    <location>
        <begin position="305"/>
        <end position="371"/>
    </location>
</feature>
<evidence type="ECO:0000313" key="4">
    <source>
        <dbReference type="EMBL" id="MFC7267961.1"/>
    </source>
</evidence>
<dbReference type="CDD" id="cd12797">
    <property type="entry name" value="M23_peptidase"/>
    <property type="match status" value="1"/>
</dbReference>
<dbReference type="InterPro" id="IPR016047">
    <property type="entry name" value="M23ase_b-sheet_dom"/>
</dbReference>
<comment type="caution">
    <text evidence="4">The sequence shown here is derived from an EMBL/GenBank/DDBJ whole genome shotgun (WGS) entry which is preliminary data.</text>
</comment>
<dbReference type="PANTHER" id="PTHR21666:SF270">
    <property type="entry name" value="MUREIN HYDROLASE ACTIVATOR ENVC"/>
    <property type="match status" value="1"/>
</dbReference>
<dbReference type="Gene3D" id="2.70.70.10">
    <property type="entry name" value="Glucose Permease (Domain IIA)"/>
    <property type="match status" value="1"/>
</dbReference>
<feature type="domain" description="SH3b" evidence="3">
    <location>
        <begin position="231"/>
        <end position="298"/>
    </location>
</feature>
<name>A0ABW2HE13_9MICO</name>
<proteinExistence type="predicted"/>
<accession>A0ABW2HE13</accession>
<sequence>MRTFSPRTLLIAAGTAVALSLASIAPAGAASPSPTTTATPSATATPKPTATATPTATPKPTATPTPTPTPTPTVPAATTFKTPLKASYTVTSYFGPRCLPLPGASTYHYGIDLAAPSGTAIYAIAAGVVTATVSGTTSRAGYIAVRHTISGVTYTSMYYHIWSATTQVKVGDIVKAGQRISEVGTSGGSTGPHLHLEIWRSGGPTALDPPVFLKPRGVDLYGAAKAVTAKATPATCTYYATADLNLRSEPSTSSSVVKLLAKGTAVVHVPGQSTSGFLPVTVGKLTGWVSSSYVSPNKPAATASSTTKKVTYKTTAALNLRATASSKGKVLLVIPKGKSVGAVKGTSGVWRKVTYGGKTGWVHKDYLKKKS</sequence>
<keyword evidence="5" id="KW-1185">Reference proteome</keyword>
<feature type="signal peptide" evidence="2">
    <location>
        <begin position="1"/>
        <end position="29"/>
    </location>
</feature>
<dbReference type="Gene3D" id="2.30.30.40">
    <property type="entry name" value="SH3 Domains"/>
    <property type="match status" value="2"/>
</dbReference>
<feature type="region of interest" description="Disordered" evidence="1">
    <location>
        <begin position="28"/>
        <end position="77"/>
    </location>
</feature>
<dbReference type="Pfam" id="PF01551">
    <property type="entry name" value="Peptidase_M23"/>
    <property type="match status" value="1"/>
</dbReference>
<dbReference type="PANTHER" id="PTHR21666">
    <property type="entry name" value="PEPTIDASE-RELATED"/>
    <property type="match status" value="1"/>
</dbReference>
<feature type="chain" id="PRO_5047226171" evidence="2">
    <location>
        <begin position="30"/>
        <end position="371"/>
    </location>
</feature>
<dbReference type="InterPro" id="IPR003646">
    <property type="entry name" value="SH3-like_bac-type"/>
</dbReference>
<reference evidence="5" key="1">
    <citation type="journal article" date="2019" name="Int. J. Syst. Evol. Microbiol.">
        <title>The Global Catalogue of Microorganisms (GCM) 10K type strain sequencing project: providing services to taxonomists for standard genome sequencing and annotation.</title>
        <authorList>
            <consortium name="The Broad Institute Genomics Platform"/>
            <consortium name="The Broad Institute Genome Sequencing Center for Infectious Disease"/>
            <person name="Wu L."/>
            <person name="Ma J."/>
        </authorList>
    </citation>
    <scope>NUCLEOTIDE SEQUENCE [LARGE SCALE GENOMIC DNA]</scope>
    <source>
        <strain evidence="5">CGMCC 1.15772</strain>
    </source>
</reference>